<dbReference type="AlphaFoldDB" id="A9P1V0"/>
<accession>A9P1V0</accession>
<name>A9P1V0_PICSI</name>
<proteinExistence type="evidence at transcript level"/>
<protein>
    <submittedName>
        <fullName evidence="1">Uncharacterized protein</fullName>
    </submittedName>
</protein>
<dbReference type="EMBL" id="EF087624">
    <property type="protein sequence ID" value="ABK26861.1"/>
    <property type="molecule type" value="mRNA"/>
</dbReference>
<organism evidence="1">
    <name type="scientific">Picea sitchensis</name>
    <name type="common">Sitka spruce</name>
    <name type="synonym">Pinus sitchensis</name>
    <dbReference type="NCBI Taxonomy" id="3332"/>
    <lineage>
        <taxon>Eukaryota</taxon>
        <taxon>Viridiplantae</taxon>
        <taxon>Streptophyta</taxon>
        <taxon>Embryophyta</taxon>
        <taxon>Tracheophyta</taxon>
        <taxon>Spermatophyta</taxon>
        <taxon>Pinopsida</taxon>
        <taxon>Pinidae</taxon>
        <taxon>Conifers I</taxon>
        <taxon>Pinales</taxon>
        <taxon>Pinaceae</taxon>
        <taxon>Picea</taxon>
    </lineage>
</organism>
<evidence type="ECO:0000313" key="1">
    <source>
        <dbReference type="EMBL" id="ABK26861.1"/>
    </source>
</evidence>
<reference evidence="1" key="1">
    <citation type="journal article" date="2008" name="BMC Genomics">
        <title>A conifer genomics resource of 200,000 spruce (Picea spp.) ESTs and 6,464 high-quality, sequence-finished full-length cDNAs for Sitka spruce (Picea sitchensis).</title>
        <authorList>
            <person name="Ralph S.G."/>
            <person name="Chun H.J."/>
            <person name="Kolosova N."/>
            <person name="Cooper D."/>
            <person name="Oddy C."/>
            <person name="Ritland C.E."/>
            <person name="Kirkpatrick R."/>
            <person name="Moore R."/>
            <person name="Barber S."/>
            <person name="Holt R.A."/>
            <person name="Jones S.J."/>
            <person name="Marra M.A."/>
            <person name="Douglas C.J."/>
            <person name="Ritland K."/>
            <person name="Bohlmann J."/>
        </authorList>
    </citation>
    <scope>NUCLEOTIDE SEQUENCE</scope>
    <source>
        <tissue evidence="1">Green portion of the leader tissue</tissue>
    </source>
</reference>
<sequence>MLAMASPCTAVTPSYTRMNSSLHMFRPPNCSLSRIPPKSSFTGKILQVPQNKVADINHQEAVAVGCKFGAEEKFTFPKNIGSSMKRLRSSVLLSHRKLGIQRQQIMKMPRKRGILLMLQTKFLEG</sequence>